<dbReference type="AlphaFoldDB" id="A0A7R7XSH3"/>
<evidence type="ECO:0000313" key="2">
    <source>
        <dbReference type="Proteomes" id="UP000654913"/>
    </source>
</evidence>
<evidence type="ECO:0000313" key="1">
    <source>
        <dbReference type="EMBL" id="BCS26947.1"/>
    </source>
</evidence>
<sequence length="226" mass="25441">MPLLVQSMVVVGMWVEDLPNTRSAAIDLHKTLNTAIYQQREKWDASIAENVSSMCTWPIPMYQAILLHIIFAFISKKPISLGLDLKPSLQPADSDLLAALVRSCRRLGMLQYANILARYKPGDLASYVWVGVEEVKRFNLALFQLCRRVSSEKQSTNVEGDGPPAPTSWLLTSHELEFPVPKNDALWNAKDRKEWMDATNNMQNIGLANVMESEWIAKSAEPLLLT</sequence>
<proteinExistence type="predicted"/>
<dbReference type="Proteomes" id="UP000654913">
    <property type="component" value="Chromosome 5"/>
</dbReference>
<gene>
    <name evidence="1" type="ORF">APUU_51658A</name>
</gene>
<reference evidence="1" key="2">
    <citation type="submission" date="2021-02" db="EMBL/GenBank/DDBJ databases">
        <title>Aspergillus puulaauensis MK2 genome sequence.</title>
        <authorList>
            <person name="Futagami T."/>
            <person name="Mori K."/>
            <person name="Kadooka C."/>
            <person name="Tanaka T."/>
        </authorList>
    </citation>
    <scope>NUCLEOTIDE SEQUENCE</scope>
    <source>
        <strain evidence="1">MK2</strain>
    </source>
</reference>
<dbReference type="RefSeq" id="XP_041559141.1">
    <property type="nucleotide sequence ID" value="XM_041706790.1"/>
</dbReference>
<dbReference type="EMBL" id="AP024447">
    <property type="protein sequence ID" value="BCS26947.1"/>
    <property type="molecule type" value="Genomic_DNA"/>
</dbReference>
<name>A0A7R7XSH3_9EURO</name>
<dbReference type="GeneID" id="64976952"/>
<organism evidence="1 2">
    <name type="scientific">Aspergillus puulaauensis</name>
    <dbReference type="NCBI Taxonomy" id="1220207"/>
    <lineage>
        <taxon>Eukaryota</taxon>
        <taxon>Fungi</taxon>
        <taxon>Dikarya</taxon>
        <taxon>Ascomycota</taxon>
        <taxon>Pezizomycotina</taxon>
        <taxon>Eurotiomycetes</taxon>
        <taxon>Eurotiomycetidae</taxon>
        <taxon>Eurotiales</taxon>
        <taxon>Aspergillaceae</taxon>
        <taxon>Aspergillus</taxon>
    </lineage>
</organism>
<dbReference type="KEGG" id="apuu:APUU_51658A"/>
<keyword evidence="2" id="KW-1185">Reference proteome</keyword>
<dbReference type="OrthoDB" id="10261408at2759"/>
<reference evidence="1" key="1">
    <citation type="submission" date="2021-01" db="EMBL/GenBank/DDBJ databases">
        <authorList>
            <consortium name="Aspergillus puulaauensis MK2 genome sequencing consortium"/>
            <person name="Kazuki M."/>
            <person name="Futagami T."/>
        </authorList>
    </citation>
    <scope>NUCLEOTIDE SEQUENCE</scope>
    <source>
        <strain evidence="1">MK2</strain>
    </source>
</reference>
<accession>A0A7R7XSH3</accession>
<protein>
    <submittedName>
        <fullName evidence="1">Uncharacterized protein</fullName>
    </submittedName>
</protein>